<feature type="compositionally biased region" description="Low complexity" evidence="1">
    <location>
        <begin position="896"/>
        <end position="918"/>
    </location>
</feature>
<feature type="region of interest" description="Disordered" evidence="1">
    <location>
        <begin position="70"/>
        <end position="161"/>
    </location>
</feature>
<comment type="caution">
    <text evidence="2">The sequence shown here is derived from an EMBL/GenBank/DDBJ whole genome shotgun (WGS) entry which is preliminary data.</text>
</comment>
<reference evidence="2" key="1">
    <citation type="submission" date="2018-12" db="EMBL/GenBank/DDBJ databases">
        <authorList>
            <person name="Syme R.A."/>
            <person name="Farfan-Caceres L."/>
            <person name="Lichtenzveig J."/>
        </authorList>
    </citation>
    <scope>NUCLEOTIDE SEQUENCE</scope>
    <source>
        <strain evidence="2">Al4</strain>
    </source>
</reference>
<feature type="region of interest" description="Disordered" evidence="1">
    <location>
        <begin position="1"/>
        <end position="47"/>
    </location>
</feature>
<evidence type="ECO:0000313" key="3">
    <source>
        <dbReference type="Proteomes" id="UP000651452"/>
    </source>
</evidence>
<evidence type="ECO:0000256" key="1">
    <source>
        <dbReference type="SAM" id="MobiDB-lite"/>
    </source>
</evidence>
<feature type="compositionally biased region" description="Basic and acidic residues" evidence="1">
    <location>
        <begin position="9"/>
        <end position="29"/>
    </location>
</feature>
<feature type="compositionally biased region" description="Polar residues" evidence="1">
    <location>
        <begin position="70"/>
        <end position="89"/>
    </location>
</feature>
<feature type="compositionally biased region" description="Basic residues" evidence="1">
    <location>
        <begin position="30"/>
        <end position="39"/>
    </location>
</feature>
<name>A0A8H7MKB4_9PLEO</name>
<sequence length="1074" mass="118634">MLRRLSRQLNDERDSIKLERKTSKRERISHFFRSRKQRPKQHDEAPVRPPTFLLCLIQDPAAEALQLTRHPNLQTSTSPNEALSLQPSRPKNADTMVLGPSSSSFDALKTSPLEEVKRAPVASTTPGEDQKKDDNSVELARSESPVDSPTFSAPTDQADGAHLRSRLAVEEHKEETDLLSGASIRALFSGAPSFSVEILAGQATPKVSYPWDSEVRHDDADDSIHPAEPSFTAATAHRYPSKKHPTSGVETGHQIYQVDAVEIPSWLSAQGIEPGSIGFAHFVELPQADSLITDAQYDEASKDFVETARNKELMQTTPERIGIRYVDMDAVYDRLVEFQDLYEAFQHSPERIKILNNQSPGDLYAHLFSTFLTPPGYAGANLDPTGLQVQIVAILRILNLKGIWHDFSIVEWRIRLGQILFNDPEAVSGRHAQALWTERDVLLLQISLSCELLLRLDAIAATKAGEIDEQTRISAQEIKMFHNLTSRKTDWDLILARRFLENILVIKGNDKTALTPVPEPRGLFSILGGTTPKELPRSDIIFLPQHQSRQLSGLLHFAESIRWPNIDSITKSLAEKLGVETQDAERTISSSSPSGWSFNPTTPSVVSVYGTPLQTPRSATHQLDDYFGRVQKPAIRRNDSRSLRVPLSTTLVTLQDNPSPTIVDIGGWLSRSFLTGLILPGEAISHFLISTLLENDQLAISALGDSANLYGGFVYAGKTWWSKASIVGRVLACTEGAQECMGWINLNKLPLGAPDGWHSTHSEQLPIVSRINVERDLVAADATAVPAGRDASVRSKDLVMPKDLEVSPRTTARFLQWDLTPLNPDLIDVDPNLGQPTESDIHTPSLTFVVEKTEETDNTFQECVLTLAYEVQFVTSWPCYTPASTSAASPRHVAKRSLTGTLSRTSSKRSVSTKLSRSNSHGFEPLLSHPPEAADIGPQRSHSIGRDEKQSELTTLARPVIAHPLYSAYAHEIVPVTDVLDPNFKLPFTMSANKLPISSSSALLRELLEEKMAPNDHKNVLVLDARSAADHQLLARAWCAEKGLHAVIGRVERTCLACCIREARGLGINVVIRI</sequence>
<accession>A0A8H7MKB4</accession>
<dbReference type="Proteomes" id="UP000651452">
    <property type="component" value="Unassembled WGS sequence"/>
</dbReference>
<keyword evidence="3" id="KW-1185">Reference proteome</keyword>
<dbReference type="AlphaFoldDB" id="A0A8H7MKB4"/>
<gene>
    <name evidence="2" type="ORF">EKO04_003536</name>
</gene>
<feature type="region of interest" description="Disordered" evidence="1">
    <location>
        <begin position="883"/>
        <end position="950"/>
    </location>
</feature>
<protein>
    <submittedName>
        <fullName evidence="2">Uncharacterized protein</fullName>
    </submittedName>
</protein>
<reference evidence="2" key="2">
    <citation type="submission" date="2020-09" db="EMBL/GenBank/DDBJ databases">
        <title>Reference genome assembly for Australian Ascochyta lentis isolate Al4.</title>
        <authorList>
            <person name="Lee R.C."/>
            <person name="Farfan-Caceres L.M."/>
            <person name="Debler J.W."/>
            <person name="Williams A.H."/>
            <person name="Henares B.M."/>
        </authorList>
    </citation>
    <scope>NUCLEOTIDE SEQUENCE</scope>
    <source>
        <strain evidence="2">Al4</strain>
    </source>
</reference>
<evidence type="ECO:0000313" key="2">
    <source>
        <dbReference type="EMBL" id="KAF9698468.1"/>
    </source>
</evidence>
<dbReference type="PANTHER" id="PTHR42345:SF2">
    <property type="entry name" value="HELICASE-LIKE PROTEIN"/>
    <property type="match status" value="1"/>
</dbReference>
<dbReference type="PANTHER" id="PTHR42345">
    <property type="entry name" value="TPR_REGION DOMAIN-CONTAINING PROTEIN"/>
    <property type="match status" value="1"/>
</dbReference>
<organism evidence="2 3">
    <name type="scientific">Ascochyta lentis</name>
    <dbReference type="NCBI Taxonomy" id="205686"/>
    <lineage>
        <taxon>Eukaryota</taxon>
        <taxon>Fungi</taxon>
        <taxon>Dikarya</taxon>
        <taxon>Ascomycota</taxon>
        <taxon>Pezizomycotina</taxon>
        <taxon>Dothideomycetes</taxon>
        <taxon>Pleosporomycetidae</taxon>
        <taxon>Pleosporales</taxon>
        <taxon>Pleosporineae</taxon>
        <taxon>Didymellaceae</taxon>
        <taxon>Ascochyta</taxon>
    </lineage>
</organism>
<dbReference type="EMBL" id="RZGK01000006">
    <property type="protein sequence ID" value="KAF9698468.1"/>
    <property type="molecule type" value="Genomic_DNA"/>
</dbReference>
<dbReference type="OrthoDB" id="5420387at2759"/>
<feature type="compositionally biased region" description="Polar residues" evidence="1">
    <location>
        <begin position="145"/>
        <end position="155"/>
    </location>
</feature>
<proteinExistence type="predicted"/>